<comment type="subcellular location">
    <subcellularLocation>
        <location evidence="1">Secreted</location>
    </subcellularLocation>
</comment>
<keyword evidence="2" id="KW-0964">Secreted</keyword>
<comment type="similarity">
    <text evidence="5">Belongs to the protease inhibitor I19 family.</text>
</comment>
<gene>
    <name evidence="7" type="ORF">QE152_g37916</name>
</gene>
<evidence type="ECO:0000256" key="3">
    <source>
        <dbReference type="ARBA" id="ARBA00022690"/>
    </source>
</evidence>
<evidence type="ECO:0000256" key="5">
    <source>
        <dbReference type="ARBA" id="ARBA00029459"/>
    </source>
</evidence>
<keyword evidence="6" id="KW-1133">Transmembrane helix</keyword>
<dbReference type="EMBL" id="JASPKY010000767">
    <property type="protein sequence ID" value="KAK9685597.1"/>
    <property type="molecule type" value="Genomic_DNA"/>
</dbReference>
<evidence type="ECO:0000313" key="7">
    <source>
        <dbReference type="EMBL" id="KAK9685597.1"/>
    </source>
</evidence>
<organism evidence="7 8">
    <name type="scientific">Popillia japonica</name>
    <name type="common">Japanese beetle</name>
    <dbReference type="NCBI Taxonomy" id="7064"/>
    <lineage>
        <taxon>Eukaryota</taxon>
        <taxon>Metazoa</taxon>
        <taxon>Ecdysozoa</taxon>
        <taxon>Arthropoda</taxon>
        <taxon>Hexapoda</taxon>
        <taxon>Insecta</taxon>
        <taxon>Pterygota</taxon>
        <taxon>Neoptera</taxon>
        <taxon>Endopterygota</taxon>
        <taxon>Coleoptera</taxon>
        <taxon>Polyphaga</taxon>
        <taxon>Scarabaeiformia</taxon>
        <taxon>Scarabaeidae</taxon>
        <taxon>Rutelinae</taxon>
        <taxon>Popillia</taxon>
    </lineage>
</organism>
<evidence type="ECO:0000256" key="1">
    <source>
        <dbReference type="ARBA" id="ARBA00004613"/>
    </source>
</evidence>
<dbReference type="AlphaFoldDB" id="A0AAW1I8I6"/>
<dbReference type="Proteomes" id="UP001458880">
    <property type="component" value="Unassembled WGS sequence"/>
</dbReference>
<keyword evidence="3" id="KW-0646">Protease inhibitor</keyword>
<keyword evidence="6" id="KW-0472">Membrane</keyword>
<sequence length="190" mass="22005">MNVLEGDASGRRTRMIVSYVRYLYDKDKMWTSLKRTTEFHQKLRYGLENAEQLLDRFEEVQEQIENLNITEITISEETRKDFEEDFYTIIGKAQNSIIINSISEHSNIQSDVLTTHIKLPTLTLPKFDVMAAFKLIFAVLVLISTVYLVLSWPYAGRKCELGESWMEDCVKCWCSHYGSVSCIILECGNP</sequence>
<dbReference type="SUPFAM" id="SSF57283">
    <property type="entry name" value="PMP inhibitors"/>
    <property type="match status" value="1"/>
</dbReference>
<name>A0AAW1I8I6_POPJA</name>
<reference evidence="7 8" key="1">
    <citation type="journal article" date="2024" name="BMC Genomics">
        <title>De novo assembly and annotation of Popillia japonica's genome with initial clues to its potential as an invasive pest.</title>
        <authorList>
            <person name="Cucini C."/>
            <person name="Boschi S."/>
            <person name="Funari R."/>
            <person name="Cardaioli E."/>
            <person name="Iannotti N."/>
            <person name="Marturano G."/>
            <person name="Paoli F."/>
            <person name="Bruttini M."/>
            <person name="Carapelli A."/>
            <person name="Frati F."/>
            <person name="Nardi F."/>
        </authorList>
    </citation>
    <scope>NUCLEOTIDE SEQUENCE [LARGE SCALE GENOMIC DNA]</scope>
    <source>
        <strain evidence="7">DMR45628</strain>
    </source>
</reference>
<protein>
    <submittedName>
        <fullName evidence="7">Uncharacterized protein</fullName>
    </submittedName>
</protein>
<proteinExistence type="inferred from homology"/>
<accession>A0AAW1I8I6</accession>
<comment type="caution">
    <text evidence="7">The sequence shown here is derived from an EMBL/GenBank/DDBJ whole genome shotgun (WGS) entry which is preliminary data.</text>
</comment>
<keyword evidence="8" id="KW-1185">Reference proteome</keyword>
<evidence type="ECO:0000256" key="2">
    <source>
        <dbReference type="ARBA" id="ARBA00022525"/>
    </source>
</evidence>
<evidence type="ECO:0000313" key="8">
    <source>
        <dbReference type="Proteomes" id="UP001458880"/>
    </source>
</evidence>
<dbReference type="GO" id="GO:0004867">
    <property type="term" value="F:serine-type endopeptidase inhibitor activity"/>
    <property type="evidence" value="ECO:0007669"/>
    <property type="project" value="UniProtKB-KW"/>
</dbReference>
<evidence type="ECO:0000256" key="4">
    <source>
        <dbReference type="ARBA" id="ARBA00022900"/>
    </source>
</evidence>
<keyword evidence="6" id="KW-0812">Transmembrane</keyword>
<keyword evidence="4" id="KW-0722">Serine protease inhibitor</keyword>
<evidence type="ECO:0000256" key="6">
    <source>
        <dbReference type="SAM" id="Phobius"/>
    </source>
</evidence>
<dbReference type="GO" id="GO:0005576">
    <property type="term" value="C:extracellular region"/>
    <property type="evidence" value="ECO:0007669"/>
    <property type="project" value="UniProtKB-SubCell"/>
</dbReference>
<feature type="transmembrane region" description="Helical" evidence="6">
    <location>
        <begin position="129"/>
        <end position="150"/>
    </location>
</feature>
<dbReference type="InterPro" id="IPR036201">
    <property type="entry name" value="Pacifastin_dom_sf"/>
</dbReference>